<dbReference type="EMBL" id="BMAO01038247">
    <property type="protein sequence ID" value="GFR23576.1"/>
    <property type="molecule type" value="Genomic_DNA"/>
</dbReference>
<dbReference type="Gene3D" id="3.15.10.50">
    <property type="match status" value="1"/>
</dbReference>
<comment type="caution">
    <text evidence="1">The sequence shown here is derived from an EMBL/GenBank/DDBJ whole genome shotgun (WGS) entry which is preliminary data.</text>
</comment>
<protein>
    <submittedName>
        <fullName evidence="1">Uncharacterized protein</fullName>
    </submittedName>
</protein>
<dbReference type="InterPro" id="IPR038602">
    <property type="entry name" value="Mite_allergen_7_sf"/>
</dbReference>
<dbReference type="Pfam" id="PF16984">
    <property type="entry name" value="Grp7_allergen"/>
    <property type="match status" value="1"/>
</dbReference>
<dbReference type="InterPro" id="IPR020234">
    <property type="entry name" value="Mite_allergen_group-7"/>
</dbReference>
<name>A0A8X6LUL8_TRICU</name>
<proteinExistence type="predicted"/>
<evidence type="ECO:0000313" key="2">
    <source>
        <dbReference type="Proteomes" id="UP000887116"/>
    </source>
</evidence>
<keyword evidence="2" id="KW-1185">Reference proteome</keyword>
<dbReference type="AlphaFoldDB" id="A0A8X6LUL8"/>
<dbReference type="Proteomes" id="UP000887116">
    <property type="component" value="Unassembled WGS sequence"/>
</dbReference>
<dbReference type="OrthoDB" id="10287051at2759"/>
<sequence length="208" mass="24445">MSSYEHFKIVEGNRYIDDLLRKLMTKHKSRLHPYILWDTIQSFKRKIIFPTGEIKLLKGFIGGLETLSRIGKSYMMKKFGTVHATSRLGAGDLHSRFQMVTTCMQCRLLVTVDVNISFIELFAYFTLNMGNGKDFILHELHITDLRGLRIQICNLRPLNKIINIFLEVLLWSFPNFVKRHVEDQLKRYTTKIIRAFQVPMQMEKGIYL</sequence>
<accession>A0A8X6LUL8</accession>
<gene>
    <name evidence="1" type="primary">NCL1_21793</name>
    <name evidence="1" type="ORF">TNCT_491251</name>
</gene>
<evidence type="ECO:0000313" key="1">
    <source>
        <dbReference type="EMBL" id="GFR23576.1"/>
    </source>
</evidence>
<reference evidence="1" key="1">
    <citation type="submission" date="2020-07" db="EMBL/GenBank/DDBJ databases">
        <title>Multicomponent nature underlies the extraordinary mechanical properties of spider dragline silk.</title>
        <authorList>
            <person name="Kono N."/>
            <person name="Nakamura H."/>
            <person name="Mori M."/>
            <person name="Yoshida Y."/>
            <person name="Ohtoshi R."/>
            <person name="Malay A.D."/>
            <person name="Moran D.A.P."/>
            <person name="Tomita M."/>
            <person name="Numata K."/>
            <person name="Arakawa K."/>
        </authorList>
    </citation>
    <scope>NUCLEOTIDE SEQUENCE</scope>
</reference>
<organism evidence="1 2">
    <name type="scientific">Trichonephila clavata</name>
    <name type="common">Joro spider</name>
    <name type="synonym">Nephila clavata</name>
    <dbReference type="NCBI Taxonomy" id="2740835"/>
    <lineage>
        <taxon>Eukaryota</taxon>
        <taxon>Metazoa</taxon>
        <taxon>Ecdysozoa</taxon>
        <taxon>Arthropoda</taxon>
        <taxon>Chelicerata</taxon>
        <taxon>Arachnida</taxon>
        <taxon>Araneae</taxon>
        <taxon>Araneomorphae</taxon>
        <taxon>Entelegynae</taxon>
        <taxon>Araneoidea</taxon>
        <taxon>Nephilidae</taxon>
        <taxon>Trichonephila</taxon>
    </lineage>
</organism>